<evidence type="ECO:0000259" key="4">
    <source>
        <dbReference type="PROSITE" id="PS01124"/>
    </source>
</evidence>
<gene>
    <name evidence="5" type="ORF">DWB61_15830</name>
</gene>
<dbReference type="SMART" id="SM00342">
    <property type="entry name" value="HTH_ARAC"/>
    <property type="match status" value="1"/>
</dbReference>
<dbReference type="InterPro" id="IPR018060">
    <property type="entry name" value="HTH_AraC"/>
</dbReference>
<accession>A0A425XX76</accession>
<dbReference type="PROSITE" id="PS01124">
    <property type="entry name" value="HTH_ARAC_FAMILY_2"/>
    <property type="match status" value="1"/>
</dbReference>
<evidence type="ECO:0000313" key="6">
    <source>
        <dbReference type="Proteomes" id="UP000285794"/>
    </source>
</evidence>
<dbReference type="InterPro" id="IPR018062">
    <property type="entry name" value="HTH_AraC-typ_CS"/>
</dbReference>
<evidence type="ECO:0000256" key="1">
    <source>
        <dbReference type="ARBA" id="ARBA00023015"/>
    </source>
</evidence>
<feature type="domain" description="HTH araC/xylS-type" evidence="4">
    <location>
        <begin position="149"/>
        <end position="248"/>
    </location>
</feature>
<keyword evidence="6" id="KW-1185">Reference proteome</keyword>
<dbReference type="InterPro" id="IPR046532">
    <property type="entry name" value="DUF6597"/>
</dbReference>
<dbReference type="EMBL" id="QQWG01000022">
    <property type="protein sequence ID" value="RRG19245.1"/>
    <property type="molecule type" value="Genomic_DNA"/>
</dbReference>
<organism evidence="5 6">
    <name type="scientific">Ancylomarina euxinus</name>
    <dbReference type="NCBI Taxonomy" id="2283627"/>
    <lineage>
        <taxon>Bacteria</taxon>
        <taxon>Pseudomonadati</taxon>
        <taxon>Bacteroidota</taxon>
        <taxon>Bacteroidia</taxon>
        <taxon>Marinilabiliales</taxon>
        <taxon>Marinifilaceae</taxon>
        <taxon>Ancylomarina</taxon>
    </lineage>
</organism>
<name>A0A425XX76_9BACT</name>
<dbReference type="OrthoDB" id="323290at2"/>
<dbReference type="GO" id="GO:0003700">
    <property type="term" value="F:DNA-binding transcription factor activity"/>
    <property type="evidence" value="ECO:0007669"/>
    <property type="project" value="InterPro"/>
</dbReference>
<proteinExistence type="predicted"/>
<dbReference type="PANTHER" id="PTHR43280:SF28">
    <property type="entry name" value="HTH-TYPE TRANSCRIPTIONAL ACTIVATOR RHAS"/>
    <property type="match status" value="1"/>
</dbReference>
<evidence type="ECO:0000313" key="5">
    <source>
        <dbReference type="EMBL" id="RRG19245.1"/>
    </source>
</evidence>
<dbReference type="RefSeq" id="WP_125031862.1">
    <property type="nucleotide sequence ID" value="NZ_JAPXVP010000019.1"/>
</dbReference>
<keyword evidence="1" id="KW-0805">Transcription regulation</keyword>
<protein>
    <submittedName>
        <fullName evidence="5">AraC family transcriptional regulator</fullName>
    </submittedName>
</protein>
<dbReference type="PROSITE" id="PS00041">
    <property type="entry name" value="HTH_ARAC_FAMILY_1"/>
    <property type="match status" value="1"/>
</dbReference>
<dbReference type="Proteomes" id="UP000285794">
    <property type="component" value="Unassembled WGS sequence"/>
</dbReference>
<reference evidence="5 6" key="1">
    <citation type="submission" date="2018-07" db="EMBL/GenBank/DDBJ databases">
        <title>Draft genome sequence of Ancylomarina sp. M1P.</title>
        <authorList>
            <person name="Yadav S."/>
            <person name="Villanueva L."/>
            <person name="Damste J.S.S."/>
        </authorList>
    </citation>
    <scope>NUCLEOTIDE SEQUENCE [LARGE SCALE GENOMIC DNA]</scope>
    <source>
        <strain evidence="5 6">M1P</strain>
    </source>
</reference>
<sequence length="248" mass="28456">MVIDKTYHPSYPLNQYVDLIWVGKGSDLKISSSHHAALFTELIFNYGDTFNIEGQNVENLASNIDHQILSGLKTEPFQTKISGAYSNVGLILKPFCYGMIYNKFGTKAMEQISEMLFEHLFIPTNPDFEKVEQYLLKIFNVNPVDNDLAKFEKYVSSNLLEKGSLRDFNMSISISQKSFIQKFKKHFLLTPSEYIKLKQVNYAIQLLQSNNSKKLINIGLDSGFYDQSHFIKVFKKFCGVTPKQFLKG</sequence>
<dbReference type="Pfam" id="PF12833">
    <property type="entry name" value="HTH_18"/>
    <property type="match status" value="1"/>
</dbReference>
<dbReference type="InterPro" id="IPR009057">
    <property type="entry name" value="Homeodomain-like_sf"/>
</dbReference>
<dbReference type="GO" id="GO:0043565">
    <property type="term" value="F:sequence-specific DNA binding"/>
    <property type="evidence" value="ECO:0007669"/>
    <property type="project" value="InterPro"/>
</dbReference>
<dbReference type="AlphaFoldDB" id="A0A425XX76"/>
<evidence type="ECO:0000256" key="3">
    <source>
        <dbReference type="ARBA" id="ARBA00023163"/>
    </source>
</evidence>
<evidence type="ECO:0000256" key="2">
    <source>
        <dbReference type="ARBA" id="ARBA00023125"/>
    </source>
</evidence>
<dbReference type="SUPFAM" id="SSF46689">
    <property type="entry name" value="Homeodomain-like"/>
    <property type="match status" value="1"/>
</dbReference>
<dbReference type="Pfam" id="PF20240">
    <property type="entry name" value="DUF6597"/>
    <property type="match status" value="1"/>
</dbReference>
<dbReference type="PANTHER" id="PTHR43280">
    <property type="entry name" value="ARAC-FAMILY TRANSCRIPTIONAL REGULATOR"/>
    <property type="match status" value="1"/>
</dbReference>
<keyword evidence="2" id="KW-0238">DNA-binding</keyword>
<dbReference type="Gene3D" id="1.10.10.60">
    <property type="entry name" value="Homeodomain-like"/>
    <property type="match status" value="1"/>
</dbReference>
<comment type="caution">
    <text evidence="5">The sequence shown here is derived from an EMBL/GenBank/DDBJ whole genome shotgun (WGS) entry which is preliminary data.</text>
</comment>
<keyword evidence="3" id="KW-0804">Transcription</keyword>